<dbReference type="InterPro" id="IPR001879">
    <property type="entry name" value="GPCR_2_extracellular_dom"/>
</dbReference>
<dbReference type="PROSITE" id="PS00650">
    <property type="entry name" value="G_PROTEIN_RECEP_F2_2"/>
    <property type="match status" value="1"/>
</dbReference>
<evidence type="ECO:0000256" key="4">
    <source>
        <dbReference type="ARBA" id="ARBA00022692"/>
    </source>
</evidence>
<name>A0AAW0UUL9_SCYPA</name>
<evidence type="ECO:0000256" key="2">
    <source>
        <dbReference type="ARBA" id="ARBA00005314"/>
    </source>
</evidence>
<feature type="transmembrane region" description="Helical" evidence="12">
    <location>
        <begin position="105"/>
        <end position="122"/>
    </location>
</feature>
<dbReference type="Pfam" id="PF00002">
    <property type="entry name" value="7tm_2"/>
    <property type="match status" value="2"/>
</dbReference>
<feature type="domain" description="G-protein coupled receptors family 2 profile 2" evidence="14">
    <location>
        <begin position="68"/>
        <end position="301"/>
    </location>
</feature>
<accession>A0AAW0UUL9</accession>
<evidence type="ECO:0000259" key="13">
    <source>
        <dbReference type="PROSITE" id="PS50227"/>
    </source>
</evidence>
<evidence type="ECO:0000256" key="8">
    <source>
        <dbReference type="ARBA" id="ARBA00023170"/>
    </source>
</evidence>
<dbReference type="GO" id="GO:0017046">
    <property type="term" value="F:peptide hormone binding"/>
    <property type="evidence" value="ECO:0007669"/>
    <property type="project" value="TreeGrafter"/>
</dbReference>
<dbReference type="GO" id="GO:0005886">
    <property type="term" value="C:plasma membrane"/>
    <property type="evidence" value="ECO:0007669"/>
    <property type="project" value="UniProtKB-SubCell"/>
</dbReference>
<keyword evidence="8" id="KW-0675">Receptor</keyword>
<evidence type="ECO:0000313" key="16">
    <source>
        <dbReference type="Proteomes" id="UP001487740"/>
    </source>
</evidence>
<evidence type="ECO:0000259" key="14">
    <source>
        <dbReference type="PROSITE" id="PS50261"/>
    </source>
</evidence>
<dbReference type="GO" id="GO:0008528">
    <property type="term" value="F:G protein-coupled peptide receptor activity"/>
    <property type="evidence" value="ECO:0007669"/>
    <property type="project" value="TreeGrafter"/>
</dbReference>
<dbReference type="Gene3D" id="1.20.1070.10">
    <property type="entry name" value="Rhodopsin 7-helix transmembrane proteins"/>
    <property type="match status" value="1"/>
</dbReference>
<dbReference type="AlphaFoldDB" id="A0AAW0UUL9"/>
<protein>
    <submittedName>
        <fullName evidence="15">Uncharacterized protein</fullName>
    </submittedName>
</protein>
<dbReference type="PRINTS" id="PR00249">
    <property type="entry name" value="GPCRSECRETIN"/>
</dbReference>
<keyword evidence="9" id="KW-0325">Glycoprotein</keyword>
<keyword evidence="7 12" id="KW-0472">Membrane</keyword>
<evidence type="ECO:0000256" key="10">
    <source>
        <dbReference type="ARBA" id="ARBA00023224"/>
    </source>
</evidence>
<dbReference type="InterPro" id="IPR017981">
    <property type="entry name" value="GPCR_2-like_7TM"/>
</dbReference>
<feature type="compositionally biased region" description="Pro residues" evidence="11">
    <location>
        <begin position="403"/>
        <end position="414"/>
    </location>
</feature>
<evidence type="ECO:0000256" key="3">
    <source>
        <dbReference type="ARBA" id="ARBA00022475"/>
    </source>
</evidence>
<evidence type="ECO:0000256" key="6">
    <source>
        <dbReference type="ARBA" id="ARBA00023040"/>
    </source>
</evidence>
<comment type="similarity">
    <text evidence="2">Belongs to the G-protein coupled receptor 2 family.</text>
</comment>
<gene>
    <name evidence="15" type="ORF">O3P69_000120</name>
</gene>
<comment type="caution">
    <text evidence="15">The sequence shown here is derived from an EMBL/GenBank/DDBJ whole genome shotgun (WGS) entry which is preliminary data.</text>
</comment>
<keyword evidence="10" id="KW-0807">Transducer</keyword>
<keyword evidence="3" id="KW-1003">Cell membrane</keyword>
<evidence type="ECO:0000256" key="1">
    <source>
        <dbReference type="ARBA" id="ARBA00004651"/>
    </source>
</evidence>
<dbReference type="InterPro" id="IPR050332">
    <property type="entry name" value="GPCR_2"/>
</dbReference>
<sequence>MCVYCNASWDSFYCWPATPAGDMVRRQCGTIFKDLPDLDKYPHGEPGTITATVRLGEVKSVMGVVEAVRFITFIGALLSLLTLAITVFIFTYFRTLECDRLKVHRNLVAALIIMFLVMLVLTEPFVSRRSSYTYRDVDWLCKALLAIRMYAQMASISWMFVEGLFLHSRLTSNVFDSGAPFPIYYTIGWGCPLVFLGAWAAVMTLHYPVHCWRGYAGLPFVWILVAPMVTALMVRECRGVSVRAKAIKATVVLFPLLGITNLLFAVNPGDRGRLEGAYMLTNAILQSSQGVFVSVLYCFMNTEVQELLRKRWRQYRMRRLGFPATHHHRRKSTKSTIVLENSCSIRLSPQRTPSHPRLHVHAFETSAVHQPKPTTGEPPAGLVSQPARHSPETPVALAGSRRSPPPAPPRPRATPAPDRRLLRLTEALEALLVKAPLVTCPCSTHTSVS</sequence>
<dbReference type="Proteomes" id="UP001487740">
    <property type="component" value="Unassembled WGS sequence"/>
</dbReference>
<evidence type="ECO:0000256" key="11">
    <source>
        <dbReference type="SAM" id="MobiDB-lite"/>
    </source>
</evidence>
<dbReference type="EMBL" id="JARAKH010000005">
    <property type="protein sequence ID" value="KAK8403813.1"/>
    <property type="molecule type" value="Genomic_DNA"/>
</dbReference>
<dbReference type="PANTHER" id="PTHR45620">
    <property type="entry name" value="PDF RECEPTOR-LIKE PROTEIN-RELATED"/>
    <property type="match status" value="1"/>
</dbReference>
<evidence type="ECO:0000256" key="5">
    <source>
        <dbReference type="ARBA" id="ARBA00022989"/>
    </source>
</evidence>
<keyword evidence="6" id="KW-0297">G-protein coupled receptor</keyword>
<feature type="region of interest" description="Disordered" evidence="11">
    <location>
        <begin position="366"/>
        <end position="419"/>
    </location>
</feature>
<feature type="transmembrane region" description="Helical" evidence="12">
    <location>
        <begin position="214"/>
        <end position="234"/>
    </location>
</feature>
<evidence type="ECO:0000256" key="7">
    <source>
        <dbReference type="ARBA" id="ARBA00023136"/>
    </source>
</evidence>
<keyword evidence="16" id="KW-1185">Reference proteome</keyword>
<organism evidence="15 16">
    <name type="scientific">Scylla paramamosain</name>
    <name type="common">Mud crab</name>
    <dbReference type="NCBI Taxonomy" id="85552"/>
    <lineage>
        <taxon>Eukaryota</taxon>
        <taxon>Metazoa</taxon>
        <taxon>Ecdysozoa</taxon>
        <taxon>Arthropoda</taxon>
        <taxon>Crustacea</taxon>
        <taxon>Multicrustacea</taxon>
        <taxon>Malacostraca</taxon>
        <taxon>Eumalacostraca</taxon>
        <taxon>Eucarida</taxon>
        <taxon>Decapoda</taxon>
        <taxon>Pleocyemata</taxon>
        <taxon>Brachyura</taxon>
        <taxon>Eubrachyura</taxon>
        <taxon>Portunoidea</taxon>
        <taxon>Portunidae</taxon>
        <taxon>Portuninae</taxon>
        <taxon>Scylla</taxon>
    </lineage>
</organism>
<evidence type="ECO:0000256" key="12">
    <source>
        <dbReference type="SAM" id="Phobius"/>
    </source>
</evidence>
<evidence type="ECO:0000313" key="15">
    <source>
        <dbReference type="EMBL" id="KAK8403813.1"/>
    </source>
</evidence>
<dbReference type="InterPro" id="IPR017983">
    <property type="entry name" value="GPCR_2_secretin-like_CS"/>
</dbReference>
<feature type="transmembrane region" description="Helical" evidence="12">
    <location>
        <begin position="182"/>
        <end position="202"/>
    </location>
</feature>
<dbReference type="PROSITE" id="PS50261">
    <property type="entry name" value="G_PROTEIN_RECEP_F2_4"/>
    <property type="match status" value="1"/>
</dbReference>
<proteinExistence type="inferred from homology"/>
<dbReference type="GO" id="GO:0007188">
    <property type="term" value="P:adenylate cyclase-modulating G protein-coupled receptor signaling pathway"/>
    <property type="evidence" value="ECO:0007669"/>
    <property type="project" value="TreeGrafter"/>
</dbReference>
<dbReference type="SUPFAM" id="SSF111418">
    <property type="entry name" value="Hormone receptor domain"/>
    <property type="match status" value="1"/>
</dbReference>
<reference evidence="15 16" key="1">
    <citation type="submission" date="2023-03" db="EMBL/GenBank/DDBJ databases">
        <title>High-quality genome of Scylla paramamosain provides insights in environmental adaptation.</title>
        <authorList>
            <person name="Zhang L."/>
        </authorList>
    </citation>
    <scope>NUCLEOTIDE SEQUENCE [LARGE SCALE GENOMIC DNA]</scope>
    <source>
        <strain evidence="15">LZ_2023a</strain>
        <tissue evidence="15">Muscle</tissue>
    </source>
</reference>
<dbReference type="Pfam" id="PF02793">
    <property type="entry name" value="HRM"/>
    <property type="match status" value="1"/>
</dbReference>
<evidence type="ECO:0000256" key="9">
    <source>
        <dbReference type="ARBA" id="ARBA00023180"/>
    </source>
</evidence>
<dbReference type="Gene3D" id="4.10.1240.10">
    <property type="entry name" value="GPCR, family 2, extracellular hormone receptor domain"/>
    <property type="match status" value="1"/>
</dbReference>
<dbReference type="InterPro" id="IPR000832">
    <property type="entry name" value="GPCR_2_secretin-like"/>
</dbReference>
<feature type="domain" description="G-protein coupled receptors family 2 profile 1" evidence="13">
    <location>
        <begin position="1"/>
        <end position="50"/>
    </location>
</feature>
<keyword evidence="4 12" id="KW-0812">Transmembrane</keyword>
<dbReference type="InterPro" id="IPR036445">
    <property type="entry name" value="GPCR_2_extracell_dom_sf"/>
</dbReference>
<dbReference type="PROSITE" id="PS50227">
    <property type="entry name" value="G_PROTEIN_RECEP_F2_3"/>
    <property type="match status" value="1"/>
</dbReference>
<dbReference type="GO" id="GO:0007166">
    <property type="term" value="P:cell surface receptor signaling pathway"/>
    <property type="evidence" value="ECO:0007669"/>
    <property type="project" value="InterPro"/>
</dbReference>
<feature type="transmembrane region" description="Helical" evidence="12">
    <location>
        <begin position="70"/>
        <end position="93"/>
    </location>
</feature>
<comment type="subcellular location">
    <subcellularLocation>
        <location evidence="1">Cell membrane</location>
        <topology evidence="1">Multi-pass membrane protein</topology>
    </subcellularLocation>
</comment>
<feature type="transmembrane region" description="Helical" evidence="12">
    <location>
        <begin position="246"/>
        <end position="266"/>
    </location>
</feature>
<keyword evidence="5 12" id="KW-1133">Transmembrane helix</keyword>
<feature type="transmembrane region" description="Helical" evidence="12">
    <location>
        <begin position="142"/>
        <end position="161"/>
    </location>
</feature>